<dbReference type="PANTHER" id="PTHR34477">
    <property type="entry name" value="UPF0213 PROTEIN YHBQ"/>
    <property type="match status" value="1"/>
</dbReference>
<comment type="caution">
    <text evidence="3">The sequence shown here is derived from an EMBL/GenBank/DDBJ whole genome shotgun (WGS) entry which is preliminary data.</text>
</comment>
<gene>
    <name evidence="3" type="ORF">E5352_09335</name>
</gene>
<evidence type="ECO:0000259" key="2">
    <source>
        <dbReference type="PROSITE" id="PS50164"/>
    </source>
</evidence>
<dbReference type="PROSITE" id="PS50164">
    <property type="entry name" value="GIY_YIG"/>
    <property type="match status" value="1"/>
</dbReference>
<dbReference type="Pfam" id="PF01541">
    <property type="entry name" value="GIY-YIG"/>
    <property type="match status" value="1"/>
</dbReference>
<sequence length="111" mass="12788">MRTSRGTSMTDRRWFVYLVECRTRRIYTGVTPDLVNRMNAHRRGRGAAFTRINPPERLLAAKPFENRSEAQQVEAQVKRLPAAHKRFLAAEWSKEHPVDERAQEALALGQG</sequence>
<evidence type="ECO:0000313" key="4">
    <source>
        <dbReference type="Proteomes" id="UP000306631"/>
    </source>
</evidence>
<comment type="similarity">
    <text evidence="1">Belongs to the UPF0213 family.</text>
</comment>
<dbReference type="SUPFAM" id="SSF82771">
    <property type="entry name" value="GIY-YIG endonuclease"/>
    <property type="match status" value="1"/>
</dbReference>
<dbReference type="EMBL" id="SRYW01000007">
    <property type="protein sequence ID" value="TGY34080.1"/>
    <property type="molecule type" value="Genomic_DNA"/>
</dbReference>
<dbReference type="InterPro" id="IPR050190">
    <property type="entry name" value="UPF0213_domain"/>
</dbReference>
<reference evidence="3 4" key="1">
    <citation type="submission" date="2019-04" db="EMBL/GenBank/DDBJ databases">
        <title>Microbes associate with the intestines of laboratory mice.</title>
        <authorList>
            <person name="Navarre W."/>
            <person name="Wong E."/>
            <person name="Huang K."/>
            <person name="Tropini C."/>
            <person name="Ng K."/>
            <person name="Yu B."/>
        </authorList>
    </citation>
    <scope>NUCLEOTIDE SEQUENCE [LARGE SCALE GENOMIC DNA]</scope>
    <source>
        <strain evidence="3 4">NM62_B4-13</strain>
    </source>
</reference>
<dbReference type="InterPro" id="IPR035901">
    <property type="entry name" value="GIY-YIG_endonuc_sf"/>
</dbReference>
<protein>
    <submittedName>
        <fullName evidence="3">GIY-YIG nuclease family protein</fullName>
    </submittedName>
</protein>
<dbReference type="Gene3D" id="3.40.1440.10">
    <property type="entry name" value="GIY-YIG endonuclease"/>
    <property type="match status" value="1"/>
</dbReference>
<organism evidence="3 4">
    <name type="scientific">Stenotrophomonas maltophilia</name>
    <name type="common">Pseudomonas maltophilia</name>
    <name type="synonym">Xanthomonas maltophilia</name>
    <dbReference type="NCBI Taxonomy" id="40324"/>
    <lineage>
        <taxon>Bacteria</taxon>
        <taxon>Pseudomonadati</taxon>
        <taxon>Pseudomonadota</taxon>
        <taxon>Gammaproteobacteria</taxon>
        <taxon>Lysobacterales</taxon>
        <taxon>Lysobacteraceae</taxon>
        <taxon>Stenotrophomonas</taxon>
        <taxon>Stenotrophomonas maltophilia group</taxon>
    </lineage>
</organism>
<dbReference type="CDD" id="cd10456">
    <property type="entry name" value="GIY-YIG_UPF0213"/>
    <property type="match status" value="1"/>
</dbReference>
<evidence type="ECO:0000313" key="3">
    <source>
        <dbReference type="EMBL" id="TGY34080.1"/>
    </source>
</evidence>
<dbReference type="OrthoDB" id="9797095at2"/>
<dbReference type="InterPro" id="IPR000305">
    <property type="entry name" value="GIY-YIG_endonuc"/>
</dbReference>
<evidence type="ECO:0000256" key="1">
    <source>
        <dbReference type="ARBA" id="ARBA00007435"/>
    </source>
</evidence>
<proteinExistence type="inferred from homology"/>
<dbReference type="AlphaFoldDB" id="A0A4V3RJ04"/>
<feature type="domain" description="GIY-YIG" evidence="2">
    <location>
        <begin position="12"/>
        <end position="89"/>
    </location>
</feature>
<accession>A0A4V3RJ04</accession>
<name>A0A4V3RJ04_STEMA</name>
<dbReference type="Proteomes" id="UP000306631">
    <property type="component" value="Unassembled WGS sequence"/>
</dbReference>
<dbReference type="PANTHER" id="PTHR34477:SF1">
    <property type="entry name" value="UPF0213 PROTEIN YHBQ"/>
    <property type="match status" value="1"/>
</dbReference>